<evidence type="ECO:0000256" key="3">
    <source>
        <dbReference type="ARBA" id="ARBA00022692"/>
    </source>
</evidence>
<dbReference type="Proteomes" id="UP000199111">
    <property type="component" value="Unassembled WGS sequence"/>
</dbReference>
<dbReference type="PANTHER" id="PTHR30086:SF20">
    <property type="entry name" value="ARGININE EXPORTER PROTEIN ARGO-RELATED"/>
    <property type="match status" value="1"/>
</dbReference>
<accession>A0A1I3ITJ2</accession>
<dbReference type="PIRSF" id="PIRSF006324">
    <property type="entry name" value="LeuE"/>
    <property type="match status" value="1"/>
</dbReference>
<evidence type="ECO:0000256" key="5">
    <source>
        <dbReference type="ARBA" id="ARBA00023136"/>
    </source>
</evidence>
<evidence type="ECO:0000256" key="1">
    <source>
        <dbReference type="ARBA" id="ARBA00004651"/>
    </source>
</evidence>
<evidence type="ECO:0000313" key="7">
    <source>
        <dbReference type="EMBL" id="SFI51278.1"/>
    </source>
</evidence>
<sequence length="215" mass="22141">MPDLTTLALFAAATLALLLVPGPAVLYIVTRSVAQGRGAGMVSVLGIHLGSVVHVAAAALGVSALLAASATAFALVKYLGAAYLVWLGVRKLMSRPDGAEAAEPPVASRSRMFWEGFVVNVLNPKTAIFFLAFLPQFTDPSRGPIAPQILLLGVIWIALGMASDGAFALLASAMAGRLRRSARARRRLDVTSGVVYIGLGAVAAFTGESAAAARA</sequence>
<evidence type="ECO:0000256" key="6">
    <source>
        <dbReference type="SAM" id="Phobius"/>
    </source>
</evidence>
<comment type="subcellular location">
    <subcellularLocation>
        <location evidence="1">Cell membrane</location>
        <topology evidence="1">Multi-pass membrane protein</topology>
    </subcellularLocation>
</comment>
<keyword evidence="3 6" id="KW-0812">Transmembrane</keyword>
<name>A0A1I3ITJ2_9ACTN</name>
<keyword evidence="4 6" id="KW-1133">Transmembrane helix</keyword>
<dbReference type="AlphaFoldDB" id="A0A1I3ITJ2"/>
<keyword evidence="8" id="KW-1185">Reference proteome</keyword>
<feature type="transmembrane region" description="Helical" evidence="6">
    <location>
        <begin position="41"/>
        <end position="60"/>
    </location>
</feature>
<dbReference type="EMBL" id="FOQY01000003">
    <property type="protein sequence ID" value="SFI51278.1"/>
    <property type="molecule type" value="Genomic_DNA"/>
</dbReference>
<evidence type="ECO:0000256" key="2">
    <source>
        <dbReference type="ARBA" id="ARBA00022475"/>
    </source>
</evidence>
<feature type="transmembrane region" description="Helical" evidence="6">
    <location>
        <begin position="66"/>
        <end position="86"/>
    </location>
</feature>
<proteinExistence type="predicted"/>
<feature type="transmembrane region" description="Helical" evidence="6">
    <location>
        <begin position="149"/>
        <end position="173"/>
    </location>
</feature>
<feature type="transmembrane region" description="Helical" evidence="6">
    <location>
        <begin position="6"/>
        <end position="29"/>
    </location>
</feature>
<dbReference type="RefSeq" id="WP_093886110.1">
    <property type="nucleotide sequence ID" value="NZ_FOQY01000003.1"/>
</dbReference>
<evidence type="ECO:0000313" key="8">
    <source>
        <dbReference type="Proteomes" id="UP000199111"/>
    </source>
</evidence>
<keyword evidence="2" id="KW-1003">Cell membrane</keyword>
<feature type="transmembrane region" description="Helical" evidence="6">
    <location>
        <begin position="117"/>
        <end position="137"/>
    </location>
</feature>
<feature type="transmembrane region" description="Helical" evidence="6">
    <location>
        <begin position="194"/>
        <end position="213"/>
    </location>
</feature>
<dbReference type="GO" id="GO:0015171">
    <property type="term" value="F:amino acid transmembrane transporter activity"/>
    <property type="evidence" value="ECO:0007669"/>
    <property type="project" value="TreeGrafter"/>
</dbReference>
<dbReference type="Pfam" id="PF01810">
    <property type="entry name" value="LysE"/>
    <property type="match status" value="1"/>
</dbReference>
<evidence type="ECO:0000256" key="4">
    <source>
        <dbReference type="ARBA" id="ARBA00022989"/>
    </source>
</evidence>
<protein>
    <submittedName>
        <fullName evidence="7">Threonine/homoserine/homoserine lactone efflux protein</fullName>
    </submittedName>
</protein>
<reference evidence="8" key="1">
    <citation type="submission" date="2016-10" db="EMBL/GenBank/DDBJ databases">
        <authorList>
            <person name="Varghese N."/>
            <person name="Submissions S."/>
        </authorList>
    </citation>
    <scope>NUCLEOTIDE SEQUENCE [LARGE SCALE GENOMIC DNA]</scope>
    <source>
        <strain evidence="8">CGMCC 4.2126</strain>
    </source>
</reference>
<dbReference type="GeneID" id="96297165"/>
<dbReference type="PANTHER" id="PTHR30086">
    <property type="entry name" value="ARGININE EXPORTER PROTEIN ARGO"/>
    <property type="match status" value="1"/>
</dbReference>
<organism evidence="7 8">
    <name type="scientific">Streptosporangium canum</name>
    <dbReference type="NCBI Taxonomy" id="324952"/>
    <lineage>
        <taxon>Bacteria</taxon>
        <taxon>Bacillati</taxon>
        <taxon>Actinomycetota</taxon>
        <taxon>Actinomycetes</taxon>
        <taxon>Streptosporangiales</taxon>
        <taxon>Streptosporangiaceae</taxon>
        <taxon>Streptosporangium</taxon>
    </lineage>
</organism>
<gene>
    <name evidence="7" type="ORF">SAMN05216275_103413</name>
</gene>
<keyword evidence="5 6" id="KW-0472">Membrane</keyword>
<dbReference type="GO" id="GO:0005886">
    <property type="term" value="C:plasma membrane"/>
    <property type="evidence" value="ECO:0007669"/>
    <property type="project" value="UniProtKB-SubCell"/>
</dbReference>
<dbReference type="InterPro" id="IPR001123">
    <property type="entry name" value="LeuE-type"/>
</dbReference>